<evidence type="ECO:0000313" key="2">
    <source>
        <dbReference type="EMBL" id="KAJ1113389.1"/>
    </source>
</evidence>
<keyword evidence="3" id="KW-1185">Reference proteome</keyword>
<organism evidence="2 3">
    <name type="scientific">Pleurodeles waltl</name>
    <name type="common">Iberian ribbed newt</name>
    <dbReference type="NCBI Taxonomy" id="8319"/>
    <lineage>
        <taxon>Eukaryota</taxon>
        <taxon>Metazoa</taxon>
        <taxon>Chordata</taxon>
        <taxon>Craniata</taxon>
        <taxon>Vertebrata</taxon>
        <taxon>Euteleostomi</taxon>
        <taxon>Amphibia</taxon>
        <taxon>Batrachia</taxon>
        <taxon>Caudata</taxon>
        <taxon>Salamandroidea</taxon>
        <taxon>Salamandridae</taxon>
        <taxon>Pleurodelinae</taxon>
        <taxon>Pleurodeles</taxon>
    </lineage>
</organism>
<gene>
    <name evidence="2" type="ORF">NDU88_001635</name>
</gene>
<name>A0AAV7NFB2_PLEWA</name>
<evidence type="ECO:0000313" key="3">
    <source>
        <dbReference type="Proteomes" id="UP001066276"/>
    </source>
</evidence>
<feature type="region of interest" description="Disordered" evidence="1">
    <location>
        <begin position="93"/>
        <end position="120"/>
    </location>
</feature>
<accession>A0AAV7NFB2</accession>
<dbReference type="EMBL" id="JANPWB010000012">
    <property type="protein sequence ID" value="KAJ1113389.1"/>
    <property type="molecule type" value="Genomic_DNA"/>
</dbReference>
<proteinExistence type="predicted"/>
<evidence type="ECO:0000256" key="1">
    <source>
        <dbReference type="SAM" id="MobiDB-lite"/>
    </source>
</evidence>
<comment type="caution">
    <text evidence="2">The sequence shown here is derived from an EMBL/GenBank/DDBJ whole genome shotgun (WGS) entry which is preliminary data.</text>
</comment>
<dbReference type="AlphaFoldDB" id="A0AAV7NFB2"/>
<protein>
    <submittedName>
        <fullName evidence="2">Uncharacterized protein</fullName>
    </submittedName>
</protein>
<sequence length="120" mass="13523">MFLNIKKVIKELEEEPEEFAISPVHGNTKGEAMNFRKCPRGTFWKLPTALVPSTSKQFWVIGGEEEDTRTPCEDDTREAERVEKDADIRVAGKATAEGSSRAYHPTMSQEECGCQRYGPN</sequence>
<dbReference type="Proteomes" id="UP001066276">
    <property type="component" value="Chromosome 8"/>
</dbReference>
<reference evidence="2" key="1">
    <citation type="journal article" date="2022" name="bioRxiv">
        <title>Sequencing and chromosome-scale assembly of the giantPleurodeles waltlgenome.</title>
        <authorList>
            <person name="Brown T."/>
            <person name="Elewa A."/>
            <person name="Iarovenko S."/>
            <person name="Subramanian E."/>
            <person name="Araus A.J."/>
            <person name="Petzold A."/>
            <person name="Susuki M."/>
            <person name="Suzuki K.-i.T."/>
            <person name="Hayashi T."/>
            <person name="Toyoda A."/>
            <person name="Oliveira C."/>
            <person name="Osipova E."/>
            <person name="Leigh N.D."/>
            <person name="Simon A."/>
            <person name="Yun M.H."/>
        </authorList>
    </citation>
    <scope>NUCLEOTIDE SEQUENCE</scope>
    <source>
        <strain evidence="2">20211129_DDA</strain>
        <tissue evidence="2">Liver</tissue>
    </source>
</reference>